<dbReference type="NCBIfam" id="TIGR03642">
    <property type="entry name" value="cas_csx14"/>
    <property type="match status" value="1"/>
</dbReference>
<evidence type="ECO:0000313" key="3">
    <source>
        <dbReference type="Proteomes" id="UP000028501"/>
    </source>
</evidence>
<evidence type="ECO:0000259" key="1">
    <source>
        <dbReference type="Pfam" id="PF09623"/>
    </source>
</evidence>
<evidence type="ECO:0000313" key="2">
    <source>
        <dbReference type="EMBL" id="AIG97434.1"/>
    </source>
</evidence>
<dbReference type="HOGENOM" id="CLU_094460_0_0_2"/>
<dbReference type="InterPro" id="IPR019092">
    <property type="entry name" value="SSO2081-like_dom"/>
</dbReference>
<dbReference type="InterPro" id="IPR019848">
    <property type="entry name" value="CRISPR-assoc_prot_Csx14"/>
</dbReference>
<dbReference type="KEGG" id="afg:AFULGI_00006330"/>
<reference evidence="2 3" key="1">
    <citation type="submission" date="2013-07" db="EMBL/GenBank/DDBJ databases">
        <title>Genome of Archaeoglobus fulgidus.</title>
        <authorList>
            <person name="Fiebig A."/>
            <person name="Birkeland N.-K."/>
        </authorList>
    </citation>
    <scope>NUCLEOTIDE SEQUENCE [LARGE SCALE GENOMIC DNA]</scope>
    <source>
        <strain evidence="2 3">DSM 8774</strain>
    </source>
</reference>
<dbReference type="Gene3D" id="3.40.50.10770">
    <property type="entry name" value="Hypothetical protein VC1899 like domain (Restriction endonuclease-like)"/>
    <property type="match status" value="1"/>
</dbReference>
<name>A0A075WE65_ARCFL</name>
<feature type="domain" description="CRISPR system ring nuclease SSO2081-like" evidence="1">
    <location>
        <begin position="2"/>
        <end position="200"/>
    </location>
</feature>
<protein>
    <submittedName>
        <fullName evidence="2">CRISPR-associated protein, Csx14 family</fullName>
    </submittedName>
</protein>
<proteinExistence type="predicted"/>
<dbReference type="AlphaFoldDB" id="A0A075WE65"/>
<gene>
    <name evidence="2" type="ORF">AFULGI_00006330</name>
</gene>
<dbReference type="GeneID" id="24794159"/>
<dbReference type="Proteomes" id="UP000028501">
    <property type="component" value="Chromosome"/>
</dbReference>
<dbReference type="RefSeq" id="WP_048095168.1">
    <property type="nucleotide sequence ID" value="NZ_CP006577.1"/>
</dbReference>
<dbReference type="EMBL" id="CP006577">
    <property type="protein sequence ID" value="AIG97434.1"/>
    <property type="molecule type" value="Genomic_DNA"/>
</dbReference>
<sequence length="238" mass="27264">MSPPVITAFVKAFEDIKDVVVLTTDNTAVKQGFELVRVALKVNYPNVRVHEKKLPLEDVTTTDENFQFMGIAAKIVKEQREKYGSRRIYLNVSGGRKNMGITLSLLGQLMGVDGVFHVITGDVRVVNVQLENLRKDIERIYKAKSEEEKIEIYKERERYFNSLMFPDAEIVRIPTIPFPQYYVERIVKALYTKEIDELTESERNMLAAHGLLEKVGRRFEVTEFGEKLAHVLLTGKPG</sequence>
<dbReference type="Pfam" id="PF09623">
    <property type="entry name" value="Cas_NE0113"/>
    <property type="match status" value="1"/>
</dbReference>
<accession>A0A075WE65</accession>
<organism evidence="2 3">
    <name type="scientific">Archaeoglobus fulgidus DSM 8774</name>
    <dbReference type="NCBI Taxonomy" id="1344584"/>
    <lineage>
        <taxon>Archaea</taxon>
        <taxon>Methanobacteriati</taxon>
        <taxon>Methanobacteriota</taxon>
        <taxon>Archaeoglobi</taxon>
        <taxon>Archaeoglobales</taxon>
        <taxon>Archaeoglobaceae</taxon>
        <taxon>Archaeoglobus</taxon>
    </lineage>
</organism>